<dbReference type="STRING" id="1688.BCUN_1994"/>
<proteinExistence type="predicted"/>
<dbReference type="Proteomes" id="UP000029067">
    <property type="component" value="Unassembled WGS sequence"/>
</dbReference>
<accession>A0A087ARQ1</accession>
<comment type="caution">
    <text evidence="1">The sequence shown here is derived from an EMBL/GenBank/DDBJ whole genome shotgun (WGS) entry which is preliminary data.</text>
</comment>
<name>A0A087ARQ1_9BIFI</name>
<sequence length="53" mass="5826">MTILQKKRTIMCCNCDEASMNYSNGFQTYAAPTSGPYIATTHVPSEYGPVYVA</sequence>
<evidence type="ECO:0000313" key="2">
    <source>
        <dbReference type="Proteomes" id="UP000029067"/>
    </source>
</evidence>
<dbReference type="AlphaFoldDB" id="A0A087ARQ1"/>
<reference evidence="1 2" key="1">
    <citation type="submission" date="2014-03" db="EMBL/GenBank/DDBJ databases">
        <title>Genomics of Bifidobacteria.</title>
        <authorList>
            <person name="Ventura M."/>
            <person name="Milani C."/>
            <person name="Lugli G.A."/>
        </authorList>
    </citation>
    <scope>NUCLEOTIDE SEQUENCE [LARGE SCALE GENOMIC DNA]</scope>
    <source>
        <strain evidence="1 2">LMG 10738</strain>
    </source>
</reference>
<evidence type="ECO:0000313" key="1">
    <source>
        <dbReference type="EMBL" id="KFI61451.1"/>
    </source>
</evidence>
<keyword evidence="2" id="KW-1185">Reference proteome</keyword>
<dbReference type="EMBL" id="JGYV01000016">
    <property type="protein sequence ID" value="KFI61451.1"/>
    <property type="molecule type" value="Genomic_DNA"/>
</dbReference>
<organism evidence="1 2">
    <name type="scientific">Bifidobacterium cuniculi</name>
    <dbReference type="NCBI Taxonomy" id="1688"/>
    <lineage>
        <taxon>Bacteria</taxon>
        <taxon>Bacillati</taxon>
        <taxon>Actinomycetota</taxon>
        <taxon>Actinomycetes</taxon>
        <taxon>Bifidobacteriales</taxon>
        <taxon>Bifidobacteriaceae</taxon>
        <taxon>Bifidobacterium</taxon>
    </lineage>
</organism>
<gene>
    <name evidence="1" type="ORF">BCUN_1994</name>
</gene>
<protein>
    <submittedName>
        <fullName evidence="1">Uncharacterized protein</fullName>
    </submittedName>
</protein>
<dbReference type="eggNOG" id="ENOG5031WQS">
    <property type="taxonomic scope" value="Bacteria"/>
</dbReference>